<organism evidence="8 10">
    <name type="scientific">Corynebacterium kutscheri</name>
    <dbReference type="NCBI Taxonomy" id="35755"/>
    <lineage>
        <taxon>Bacteria</taxon>
        <taxon>Bacillati</taxon>
        <taxon>Actinomycetota</taxon>
        <taxon>Actinomycetes</taxon>
        <taxon>Mycobacteriales</taxon>
        <taxon>Corynebacteriaceae</taxon>
        <taxon>Corynebacterium</taxon>
    </lineage>
</organism>
<dbReference type="GO" id="GO:0055085">
    <property type="term" value="P:transmembrane transport"/>
    <property type="evidence" value="ECO:0007669"/>
    <property type="project" value="InterPro"/>
</dbReference>
<dbReference type="STRING" id="35755.UL82_03445"/>
<dbReference type="EMBL" id="CP011312">
    <property type="protein sequence ID" value="AKE40898.1"/>
    <property type="molecule type" value="Genomic_DNA"/>
</dbReference>
<dbReference type="PROSITE" id="PS50928">
    <property type="entry name" value="ABC_TM1"/>
    <property type="match status" value="1"/>
</dbReference>
<keyword evidence="4 6" id="KW-1133">Transmembrane helix</keyword>
<evidence type="ECO:0000256" key="5">
    <source>
        <dbReference type="ARBA" id="ARBA00023136"/>
    </source>
</evidence>
<dbReference type="Gene3D" id="1.10.3720.10">
    <property type="entry name" value="MetI-like"/>
    <property type="match status" value="1"/>
</dbReference>
<keyword evidence="2 6" id="KW-0813">Transport</keyword>
<dbReference type="GO" id="GO:0005886">
    <property type="term" value="C:plasma membrane"/>
    <property type="evidence" value="ECO:0007669"/>
    <property type="project" value="UniProtKB-SubCell"/>
</dbReference>
<evidence type="ECO:0000313" key="10">
    <source>
        <dbReference type="Proteomes" id="UP000033457"/>
    </source>
</evidence>
<dbReference type="InterPro" id="IPR051204">
    <property type="entry name" value="ABC_transp_perm/SBD"/>
</dbReference>
<dbReference type="GO" id="GO:0031460">
    <property type="term" value="P:glycine betaine transport"/>
    <property type="evidence" value="ECO:0007669"/>
    <property type="project" value="TreeGrafter"/>
</dbReference>
<sequence length="201" mass="21061">MISSVVGAHILFTLSAMVLSIVVSLPLGYLGHRLKLGGSALLIAVGLCYAIPSLPMFIIVPAVFGTGLRSPATMIIVLSIYGVALLTRFVADGFASVDSMVIRAAQSQGMTARQRIFSVELPLAMPVIMAGIRVMTVSTVGLVTIGTLVGISNIGSLFTDGFQRGIISEVFLGTVLSVGLALILDAIIVLIAKVFMPWRNA</sequence>
<reference evidence="9 11" key="2">
    <citation type="submission" date="2018-12" db="EMBL/GenBank/DDBJ databases">
        <authorList>
            <consortium name="Pathogen Informatics"/>
        </authorList>
    </citation>
    <scope>NUCLEOTIDE SEQUENCE [LARGE SCALE GENOMIC DNA]</scope>
    <source>
        <strain evidence="9 11">NCTC949</strain>
    </source>
</reference>
<dbReference type="InterPro" id="IPR035906">
    <property type="entry name" value="MetI-like_sf"/>
</dbReference>
<dbReference type="Proteomes" id="UP000033457">
    <property type="component" value="Chromosome"/>
</dbReference>
<accession>A0A0F6R1A9</accession>
<comment type="subcellular location">
    <subcellularLocation>
        <location evidence="6">Cell membrane</location>
        <topology evidence="6">Multi-pass membrane protein</topology>
    </subcellularLocation>
    <subcellularLocation>
        <location evidence="1">Membrane</location>
        <topology evidence="1">Multi-pass membrane protein</topology>
    </subcellularLocation>
</comment>
<evidence type="ECO:0000259" key="7">
    <source>
        <dbReference type="PROSITE" id="PS50928"/>
    </source>
</evidence>
<evidence type="ECO:0000313" key="11">
    <source>
        <dbReference type="Proteomes" id="UP000271380"/>
    </source>
</evidence>
<dbReference type="SUPFAM" id="SSF161098">
    <property type="entry name" value="MetI-like"/>
    <property type="match status" value="1"/>
</dbReference>
<dbReference type="AlphaFoldDB" id="A0A0F6R1A9"/>
<dbReference type="Pfam" id="PF00528">
    <property type="entry name" value="BPD_transp_1"/>
    <property type="match status" value="1"/>
</dbReference>
<comment type="similarity">
    <text evidence="6">Belongs to the binding-protein-dependent transport system permease family.</text>
</comment>
<evidence type="ECO:0000313" key="8">
    <source>
        <dbReference type="EMBL" id="AKE40898.1"/>
    </source>
</evidence>
<feature type="domain" description="ABC transmembrane type-1" evidence="7">
    <location>
        <begin position="6"/>
        <end position="193"/>
    </location>
</feature>
<feature type="transmembrane region" description="Helical" evidence="6">
    <location>
        <begin position="6"/>
        <end position="29"/>
    </location>
</feature>
<feature type="transmembrane region" description="Helical" evidence="6">
    <location>
        <begin position="41"/>
        <end position="64"/>
    </location>
</feature>
<dbReference type="Proteomes" id="UP000271380">
    <property type="component" value="Chromosome"/>
</dbReference>
<protein>
    <submittedName>
        <fullName evidence="8">ABC-type proline/glycine betaine transport system, permease component</fullName>
    </submittedName>
    <submittedName>
        <fullName evidence="9">Transport system permease</fullName>
    </submittedName>
</protein>
<evidence type="ECO:0000256" key="6">
    <source>
        <dbReference type="RuleBase" id="RU363032"/>
    </source>
</evidence>
<keyword evidence="5 6" id="KW-0472">Membrane</keyword>
<feature type="transmembrane region" description="Helical" evidence="6">
    <location>
        <begin position="140"/>
        <end position="158"/>
    </location>
</feature>
<reference evidence="8 10" key="1">
    <citation type="journal article" date="2015" name="Genome Announc.">
        <title>Complete Genome Sequence of Corynebacterium kutscheri DSM 20755, a Corynebacterial Type Strain with Remarkably Low G+C Content of Chromosomal DNA.</title>
        <authorList>
            <person name="Ruckert C."/>
            <person name="Albersmeier A."/>
            <person name="Winkler A."/>
            <person name="Tauch A."/>
        </authorList>
    </citation>
    <scope>NUCLEOTIDE SEQUENCE [LARGE SCALE GENOMIC DNA]</scope>
    <source>
        <strain evidence="8 10">DSM 20755</strain>
    </source>
</reference>
<feature type="transmembrane region" description="Helical" evidence="6">
    <location>
        <begin position="170"/>
        <end position="196"/>
    </location>
</feature>
<evidence type="ECO:0000256" key="4">
    <source>
        <dbReference type="ARBA" id="ARBA00022989"/>
    </source>
</evidence>
<proteinExistence type="inferred from homology"/>
<dbReference type="RefSeq" id="WP_046439014.1">
    <property type="nucleotide sequence ID" value="NZ_CP011312.1"/>
</dbReference>
<dbReference type="PANTHER" id="PTHR30177:SF4">
    <property type="entry name" value="OSMOPROTECTANT IMPORT PERMEASE PROTEIN OSMW"/>
    <property type="match status" value="1"/>
</dbReference>
<dbReference type="EMBL" id="LR134377">
    <property type="protein sequence ID" value="VEH06679.1"/>
    <property type="molecule type" value="Genomic_DNA"/>
</dbReference>
<gene>
    <name evidence="8" type="primary">proW</name>
    <name evidence="9" type="synonym">yehY</name>
    <name evidence="9" type="ORF">NCTC949_01252</name>
    <name evidence="8" type="ORF">UL82_03445</name>
</gene>
<keyword evidence="3 6" id="KW-0812">Transmembrane</keyword>
<evidence type="ECO:0000256" key="2">
    <source>
        <dbReference type="ARBA" id="ARBA00022448"/>
    </source>
</evidence>
<dbReference type="HOGENOM" id="CLU_046113_7_2_11"/>
<dbReference type="CDD" id="cd06261">
    <property type="entry name" value="TM_PBP2"/>
    <property type="match status" value="1"/>
</dbReference>
<keyword evidence="10" id="KW-1185">Reference proteome</keyword>
<evidence type="ECO:0000256" key="3">
    <source>
        <dbReference type="ARBA" id="ARBA00022692"/>
    </source>
</evidence>
<evidence type="ECO:0000313" key="9">
    <source>
        <dbReference type="EMBL" id="VEH06679.1"/>
    </source>
</evidence>
<feature type="transmembrane region" description="Helical" evidence="6">
    <location>
        <begin position="70"/>
        <end position="95"/>
    </location>
</feature>
<evidence type="ECO:0000256" key="1">
    <source>
        <dbReference type="ARBA" id="ARBA00004141"/>
    </source>
</evidence>
<name>A0A0F6R1A9_9CORY</name>
<dbReference type="InterPro" id="IPR000515">
    <property type="entry name" value="MetI-like"/>
</dbReference>
<dbReference type="KEGG" id="cku:UL82_03445"/>
<dbReference type="PANTHER" id="PTHR30177">
    <property type="entry name" value="GLYCINE BETAINE/L-PROLINE TRANSPORT SYSTEM PERMEASE PROTEIN PROW"/>
    <property type="match status" value="1"/>
</dbReference>